<proteinExistence type="predicted"/>
<comment type="caution">
    <text evidence="2">The sequence shown here is derived from an EMBL/GenBank/DDBJ whole genome shotgun (WGS) entry which is preliminary data.</text>
</comment>
<accession>A0A8K0H2I3</accession>
<protein>
    <submittedName>
        <fullName evidence="2">Uncharacterized protein</fullName>
    </submittedName>
</protein>
<gene>
    <name evidence="2" type="ORF">FNV43_RR14263</name>
</gene>
<dbReference type="Proteomes" id="UP000796880">
    <property type="component" value="Unassembled WGS sequence"/>
</dbReference>
<dbReference type="EMBL" id="VOIH02000006">
    <property type="protein sequence ID" value="KAF3444571.1"/>
    <property type="molecule type" value="Genomic_DNA"/>
</dbReference>
<evidence type="ECO:0000256" key="1">
    <source>
        <dbReference type="SAM" id="Coils"/>
    </source>
</evidence>
<keyword evidence="3" id="KW-1185">Reference proteome</keyword>
<reference evidence="2" key="1">
    <citation type="submission" date="2020-03" db="EMBL/GenBank/DDBJ databases">
        <title>A high-quality chromosome-level genome assembly of a woody plant with both climbing and erect habits, Rhamnella rubrinervis.</title>
        <authorList>
            <person name="Lu Z."/>
            <person name="Yang Y."/>
            <person name="Zhu X."/>
            <person name="Sun Y."/>
        </authorList>
    </citation>
    <scope>NUCLEOTIDE SEQUENCE</scope>
    <source>
        <strain evidence="2">BYM</strain>
        <tissue evidence="2">Leaf</tissue>
    </source>
</reference>
<organism evidence="2 3">
    <name type="scientific">Rhamnella rubrinervis</name>
    <dbReference type="NCBI Taxonomy" id="2594499"/>
    <lineage>
        <taxon>Eukaryota</taxon>
        <taxon>Viridiplantae</taxon>
        <taxon>Streptophyta</taxon>
        <taxon>Embryophyta</taxon>
        <taxon>Tracheophyta</taxon>
        <taxon>Spermatophyta</taxon>
        <taxon>Magnoliopsida</taxon>
        <taxon>eudicotyledons</taxon>
        <taxon>Gunneridae</taxon>
        <taxon>Pentapetalae</taxon>
        <taxon>rosids</taxon>
        <taxon>fabids</taxon>
        <taxon>Rosales</taxon>
        <taxon>Rhamnaceae</taxon>
        <taxon>rhamnoid group</taxon>
        <taxon>Rhamneae</taxon>
        <taxon>Rhamnella</taxon>
    </lineage>
</organism>
<feature type="coiled-coil region" evidence="1">
    <location>
        <begin position="138"/>
        <end position="165"/>
    </location>
</feature>
<keyword evidence="1" id="KW-0175">Coiled coil</keyword>
<dbReference type="AlphaFoldDB" id="A0A8K0H2I3"/>
<name>A0A8K0H2I3_9ROSA</name>
<evidence type="ECO:0000313" key="2">
    <source>
        <dbReference type="EMBL" id="KAF3444571.1"/>
    </source>
</evidence>
<evidence type="ECO:0000313" key="3">
    <source>
        <dbReference type="Proteomes" id="UP000796880"/>
    </source>
</evidence>
<sequence>MPFGILRRFLNPPATNNKLRRLLNTAASDSKPIHNANGKLESGSQGIARDAVHNGNRKPKGDSQFRDAVSIQDEEDRELGRTGILVALAGIFVYLLHEEVLVKPTIEDRRRALLERRSEDEKMAIKWRERSEELKIKEEGVAKEKKILLEELEELKEKLNRQKNGLNI</sequence>